<accession>A0A0V1B3D1</accession>
<proteinExistence type="predicted"/>
<gene>
    <name evidence="2" type="ORF">T01_15362</name>
</gene>
<name>A0A0V1B3D1_TRISP</name>
<dbReference type="InParanoid" id="A0A0V1B3D1"/>
<dbReference type="AlphaFoldDB" id="A0A0V1B3D1"/>
<reference evidence="2 3" key="1">
    <citation type="submission" date="2015-01" db="EMBL/GenBank/DDBJ databases">
        <title>Evolution of Trichinella species and genotypes.</title>
        <authorList>
            <person name="Korhonen P.K."/>
            <person name="Edoardo P."/>
            <person name="Giuseppe L.R."/>
            <person name="Gasser R.B."/>
        </authorList>
    </citation>
    <scope>NUCLEOTIDE SEQUENCE [LARGE SCALE GENOMIC DNA]</scope>
    <source>
        <strain evidence="2">ISS3</strain>
    </source>
</reference>
<dbReference type="EMBL" id="JYDH01000117">
    <property type="protein sequence ID" value="KRY31465.1"/>
    <property type="molecule type" value="Genomic_DNA"/>
</dbReference>
<evidence type="ECO:0000313" key="2">
    <source>
        <dbReference type="EMBL" id="KRY31465.1"/>
    </source>
</evidence>
<keyword evidence="1" id="KW-1133">Transmembrane helix</keyword>
<protein>
    <submittedName>
        <fullName evidence="2">Uncharacterized protein</fullName>
    </submittedName>
</protein>
<evidence type="ECO:0000256" key="1">
    <source>
        <dbReference type="SAM" id="Phobius"/>
    </source>
</evidence>
<keyword evidence="1" id="KW-0472">Membrane</keyword>
<evidence type="ECO:0000313" key="3">
    <source>
        <dbReference type="Proteomes" id="UP000054776"/>
    </source>
</evidence>
<comment type="caution">
    <text evidence="2">The sequence shown here is derived from an EMBL/GenBank/DDBJ whole genome shotgun (WGS) entry which is preliminary data.</text>
</comment>
<keyword evidence="3" id="KW-1185">Reference proteome</keyword>
<feature type="transmembrane region" description="Helical" evidence="1">
    <location>
        <begin position="66"/>
        <end position="84"/>
    </location>
</feature>
<keyword evidence="1" id="KW-0812">Transmembrane</keyword>
<dbReference type="Proteomes" id="UP000054776">
    <property type="component" value="Unassembled WGS sequence"/>
</dbReference>
<sequence length="105" mass="12758">MHMRLPCLFLRFSKVGFFPKFRSFCYKLLNSEKLIGFGKFHGKQTRWLNFGVEFFFDMIMRYSLKFASLVQYFFVLGNSIFLHFRSVSNKLIKDENKTYYQFITK</sequence>
<organism evidence="2 3">
    <name type="scientific">Trichinella spiralis</name>
    <name type="common">Trichina worm</name>
    <dbReference type="NCBI Taxonomy" id="6334"/>
    <lineage>
        <taxon>Eukaryota</taxon>
        <taxon>Metazoa</taxon>
        <taxon>Ecdysozoa</taxon>
        <taxon>Nematoda</taxon>
        <taxon>Enoplea</taxon>
        <taxon>Dorylaimia</taxon>
        <taxon>Trichinellida</taxon>
        <taxon>Trichinellidae</taxon>
        <taxon>Trichinella</taxon>
    </lineage>
</organism>